<reference evidence="2" key="1">
    <citation type="journal article" date="2019" name="Int. J. Syst. Evol. Microbiol.">
        <title>The Global Catalogue of Microorganisms (GCM) 10K type strain sequencing project: providing services to taxonomists for standard genome sequencing and annotation.</title>
        <authorList>
            <consortium name="The Broad Institute Genomics Platform"/>
            <consortium name="The Broad Institute Genome Sequencing Center for Infectious Disease"/>
            <person name="Wu L."/>
            <person name="Ma J."/>
        </authorList>
    </citation>
    <scope>NUCLEOTIDE SEQUENCE [LARGE SCALE GENOMIC DNA]</scope>
    <source>
        <strain evidence="2">YIM 94188</strain>
    </source>
</reference>
<dbReference type="PROSITE" id="PS51318">
    <property type="entry name" value="TAT"/>
    <property type="match status" value="1"/>
</dbReference>
<protein>
    <recommendedName>
        <fullName evidence="3">Twin-arginine translocation signal domain-containing protein</fullName>
    </recommendedName>
</protein>
<evidence type="ECO:0008006" key="3">
    <source>
        <dbReference type="Google" id="ProtNLM"/>
    </source>
</evidence>
<gene>
    <name evidence="1" type="ORF">ACFPQB_18355</name>
</gene>
<evidence type="ECO:0000313" key="2">
    <source>
        <dbReference type="Proteomes" id="UP001596072"/>
    </source>
</evidence>
<proteinExistence type="predicted"/>
<comment type="caution">
    <text evidence="1">The sequence shown here is derived from an EMBL/GenBank/DDBJ whole genome shotgun (WGS) entry which is preliminary data.</text>
</comment>
<sequence>MMSEISRRSMLAGIGGLGAFTVGLGSVGTATAAQSPDVTTEEWLLGTLGASSALGGTAQSIQSELPASTS</sequence>
<dbReference type="RefSeq" id="WP_136432173.1">
    <property type="nucleotide sequence ID" value="NZ_JBHSNS010000011.1"/>
</dbReference>
<keyword evidence="2" id="KW-1185">Reference proteome</keyword>
<accession>A0ABW0ZIU7</accession>
<dbReference type="InterPro" id="IPR006311">
    <property type="entry name" value="TAT_signal"/>
</dbReference>
<evidence type="ECO:0000313" key="1">
    <source>
        <dbReference type="EMBL" id="MFC5730889.1"/>
    </source>
</evidence>
<organism evidence="1 2">
    <name type="scientific">Nocardioides vastitatis</name>
    <dbReference type="NCBI Taxonomy" id="2568655"/>
    <lineage>
        <taxon>Bacteria</taxon>
        <taxon>Bacillati</taxon>
        <taxon>Actinomycetota</taxon>
        <taxon>Actinomycetes</taxon>
        <taxon>Propionibacteriales</taxon>
        <taxon>Nocardioidaceae</taxon>
        <taxon>Nocardioides</taxon>
    </lineage>
</organism>
<dbReference type="EMBL" id="JBHSNS010000011">
    <property type="protein sequence ID" value="MFC5730889.1"/>
    <property type="molecule type" value="Genomic_DNA"/>
</dbReference>
<name>A0ABW0ZIU7_9ACTN</name>
<dbReference type="Proteomes" id="UP001596072">
    <property type="component" value="Unassembled WGS sequence"/>
</dbReference>